<dbReference type="Pfam" id="PF13328">
    <property type="entry name" value="HD_4"/>
    <property type="match status" value="1"/>
</dbReference>
<evidence type="ECO:0000259" key="1">
    <source>
        <dbReference type="PROSITE" id="PS51831"/>
    </source>
</evidence>
<accession>A0ABX0AEB6</accession>
<dbReference type="InterPro" id="IPR052194">
    <property type="entry name" value="MESH1"/>
</dbReference>
<name>A0ABX0AEB6_9GAMM</name>
<dbReference type="Gene3D" id="1.10.3210.10">
    <property type="entry name" value="Hypothetical protein af1432"/>
    <property type="match status" value="1"/>
</dbReference>
<reference evidence="2 3" key="1">
    <citation type="submission" date="2018-07" db="EMBL/GenBank/DDBJ databases">
        <title>Whole genome Sequencing of Pseudoxanthomonas gei KCTC 32298 (T).</title>
        <authorList>
            <person name="Kumar S."/>
            <person name="Bansal K."/>
            <person name="Kaur A."/>
            <person name="Patil P."/>
            <person name="Sharma S."/>
            <person name="Patil P.B."/>
        </authorList>
    </citation>
    <scope>NUCLEOTIDE SEQUENCE [LARGE SCALE GENOMIC DNA]</scope>
    <source>
        <strain evidence="2 3">KCTC 32298</strain>
    </source>
</reference>
<comment type="caution">
    <text evidence="2">The sequence shown here is derived from an EMBL/GenBank/DDBJ whole genome shotgun (WGS) entry which is preliminary data.</text>
</comment>
<dbReference type="PANTHER" id="PTHR46246:SF1">
    <property type="entry name" value="GUANOSINE-3',5'-BIS(DIPHOSPHATE) 3'-PYROPHOSPHOHYDROLASE MESH1"/>
    <property type="match status" value="1"/>
</dbReference>
<protein>
    <submittedName>
        <fullName evidence="2">Bifunctional (P)ppGpp synthetase/guanosine-3',5'-bis(Diphosphate) 3'-pyrophosphohydrolase</fullName>
    </submittedName>
</protein>
<dbReference type="SUPFAM" id="SSF109604">
    <property type="entry name" value="HD-domain/PDEase-like"/>
    <property type="match status" value="1"/>
</dbReference>
<organism evidence="2 3">
    <name type="scientific">Pseudoxanthomonas gei</name>
    <dbReference type="NCBI Taxonomy" id="1383030"/>
    <lineage>
        <taxon>Bacteria</taxon>
        <taxon>Pseudomonadati</taxon>
        <taxon>Pseudomonadota</taxon>
        <taxon>Gammaproteobacteria</taxon>
        <taxon>Lysobacterales</taxon>
        <taxon>Lysobacteraceae</taxon>
        <taxon>Pseudoxanthomonas</taxon>
    </lineage>
</organism>
<sequence>MTRVIDAIGFAAHAHRMQRRKDKEETPYINHPVALVQILAVEAGIDDADVLCAAALHDYLEDCCGEQGQLSLEAGRQLLHERFGAPVLALVDAVTDDKSLPKAERKRRQVEHAGHVPHGAKLIKLADKTANLRDLADFPPADWPAFRRRDYFDWAALVITQLRGAHPQLEALFDQAHARRPD</sequence>
<dbReference type="EMBL" id="QOVG01000010">
    <property type="protein sequence ID" value="NDK39949.1"/>
    <property type="molecule type" value="Genomic_DNA"/>
</dbReference>
<feature type="domain" description="HD" evidence="1">
    <location>
        <begin position="28"/>
        <end position="132"/>
    </location>
</feature>
<gene>
    <name evidence="2" type="ORF">DT603_13980</name>
</gene>
<dbReference type="PROSITE" id="PS51831">
    <property type="entry name" value="HD"/>
    <property type="match status" value="1"/>
</dbReference>
<dbReference type="PANTHER" id="PTHR46246">
    <property type="entry name" value="GUANOSINE-3',5'-BIS(DIPHOSPHATE) 3'-PYROPHOSPHOHYDROLASE MESH1"/>
    <property type="match status" value="1"/>
</dbReference>
<evidence type="ECO:0000313" key="2">
    <source>
        <dbReference type="EMBL" id="NDK39949.1"/>
    </source>
</evidence>
<dbReference type="Proteomes" id="UP001429354">
    <property type="component" value="Unassembled WGS sequence"/>
</dbReference>
<dbReference type="RefSeq" id="WP_162350608.1">
    <property type="nucleotide sequence ID" value="NZ_QOVG01000010.1"/>
</dbReference>
<keyword evidence="3" id="KW-1185">Reference proteome</keyword>
<dbReference type="InterPro" id="IPR006674">
    <property type="entry name" value="HD_domain"/>
</dbReference>
<proteinExistence type="predicted"/>
<evidence type="ECO:0000313" key="3">
    <source>
        <dbReference type="Proteomes" id="UP001429354"/>
    </source>
</evidence>